<accession>A0AC60PHK4</accession>
<proteinExistence type="predicted"/>
<comment type="caution">
    <text evidence="1">The sequence shown here is derived from an EMBL/GenBank/DDBJ whole genome shotgun (WGS) entry which is preliminary data.</text>
</comment>
<dbReference type="Proteomes" id="UP000805193">
    <property type="component" value="Unassembled WGS sequence"/>
</dbReference>
<gene>
    <name evidence="1" type="ORF">HPB47_003801</name>
</gene>
<name>A0AC60PHK4_IXOPE</name>
<evidence type="ECO:0000313" key="2">
    <source>
        <dbReference type="Proteomes" id="UP000805193"/>
    </source>
</evidence>
<keyword evidence="2" id="KW-1185">Reference proteome</keyword>
<sequence length="137" mass="15427">MANNRGSIHGMSCVIWASYLHSCSTNVASSHKFSPDGKESWCKHKRAQALQEPTPDHTPLMTKVQGKAVLAIYKCLTDAKLLARCLRQKTQNAAETRFASWAAVETATAITVLWYNWGHSSFENVQKEFADVFYQKF</sequence>
<organism evidence="1 2">
    <name type="scientific">Ixodes persulcatus</name>
    <name type="common">Taiga tick</name>
    <dbReference type="NCBI Taxonomy" id="34615"/>
    <lineage>
        <taxon>Eukaryota</taxon>
        <taxon>Metazoa</taxon>
        <taxon>Ecdysozoa</taxon>
        <taxon>Arthropoda</taxon>
        <taxon>Chelicerata</taxon>
        <taxon>Arachnida</taxon>
        <taxon>Acari</taxon>
        <taxon>Parasitiformes</taxon>
        <taxon>Ixodida</taxon>
        <taxon>Ixodoidea</taxon>
        <taxon>Ixodidae</taxon>
        <taxon>Ixodinae</taxon>
        <taxon>Ixodes</taxon>
    </lineage>
</organism>
<reference evidence="1 2" key="1">
    <citation type="journal article" date="2020" name="Cell">
        <title>Large-Scale Comparative Analyses of Tick Genomes Elucidate Their Genetic Diversity and Vector Capacities.</title>
        <authorList>
            <consortium name="Tick Genome and Microbiome Consortium (TIGMIC)"/>
            <person name="Jia N."/>
            <person name="Wang J."/>
            <person name="Shi W."/>
            <person name="Du L."/>
            <person name="Sun Y."/>
            <person name="Zhan W."/>
            <person name="Jiang J.F."/>
            <person name="Wang Q."/>
            <person name="Zhang B."/>
            <person name="Ji P."/>
            <person name="Bell-Sakyi L."/>
            <person name="Cui X.M."/>
            <person name="Yuan T.T."/>
            <person name="Jiang B.G."/>
            <person name="Yang W.F."/>
            <person name="Lam T.T."/>
            <person name="Chang Q.C."/>
            <person name="Ding S.J."/>
            <person name="Wang X.J."/>
            <person name="Zhu J.G."/>
            <person name="Ruan X.D."/>
            <person name="Zhao L."/>
            <person name="Wei J.T."/>
            <person name="Ye R.Z."/>
            <person name="Que T.C."/>
            <person name="Du C.H."/>
            <person name="Zhou Y.H."/>
            <person name="Cheng J.X."/>
            <person name="Dai P.F."/>
            <person name="Guo W.B."/>
            <person name="Han X.H."/>
            <person name="Huang E.J."/>
            <person name="Li L.F."/>
            <person name="Wei W."/>
            <person name="Gao Y.C."/>
            <person name="Liu J.Z."/>
            <person name="Shao H.Z."/>
            <person name="Wang X."/>
            <person name="Wang C.C."/>
            <person name="Yang T.C."/>
            <person name="Huo Q.B."/>
            <person name="Li W."/>
            <person name="Chen H.Y."/>
            <person name="Chen S.E."/>
            <person name="Zhou L.G."/>
            <person name="Ni X.B."/>
            <person name="Tian J.H."/>
            <person name="Sheng Y."/>
            <person name="Liu T."/>
            <person name="Pan Y.S."/>
            <person name="Xia L.Y."/>
            <person name="Li J."/>
            <person name="Zhao F."/>
            <person name="Cao W.C."/>
        </authorList>
    </citation>
    <scope>NUCLEOTIDE SEQUENCE [LARGE SCALE GENOMIC DNA]</scope>
    <source>
        <strain evidence="1">Iper-2018</strain>
    </source>
</reference>
<protein>
    <submittedName>
        <fullName evidence="1">Uncharacterized protein</fullName>
    </submittedName>
</protein>
<dbReference type="EMBL" id="JABSTQ010010564">
    <property type="protein sequence ID" value="KAG0419913.1"/>
    <property type="molecule type" value="Genomic_DNA"/>
</dbReference>
<evidence type="ECO:0000313" key="1">
    <source>
        <dbReference type="EMBL" id="KAG0419913.1"/>
    </source>
</evidence>